<dbReference type="AlphaFoldDB" id="A0AAJ1WRZ7"/>
<dbReference type="EMBL" id="JAUSUV010000003">
    <property type="protein sequence ID" value="MDQ0416518.1"/>
    <property type="molecule type" value="Genomic_DNA"/>
</dbReference>
<keyword evidence="3" id="KW-1185">Reference proteome</keyword>
<organism evidence="2 3">
    <name type="scientific">Croceifilum oryzae</name>
    <dbReference type="NCBI Taxonomy" id="1553429"/>
    <lineage>
        <taxon>Bacteria</taxon>
        <taxon>Bacillati</taxon>
        <taxon>Bacillota</taxon>
        <taxon>Bacilli</taxon>
        <taxon>Bacillales</taxon>
        <taxon>Thermoactinomycetaceae</taxon>
        <taxon>Croceifilum</taxon>
    </lineage>
</organism>
<dbReference type="Proteomes" id="UP001238450">
    <property type="component" value="Unassembled WGS sequence"/>
</dbReference>
<protein>
    <submittedName>
        <fullName evidence="2">Uncharacterized protein</fullName>
    </submittedName>
</protein>
<proteinExistence type="predicted"/>
<accession>A0AAJ1WRZ7</accession>
<reference evidence="2 3" key="1">
    <citation type="submission" date="2023-07" db="EMBL/GenBank/DDBJ databases">
        <title>Genomic Encyclopedia of Type Strains, Phase IV (KMG-IV): sequencing the most valuable type-strain genomes for metagenomic binning, comparative biology and taxonomic classification.</title>
        <authorList>
            <person name="Goeker M."/>
        </authorList>
    </citation>
    <scope>NUCLEOTIDE SEQUENCE [LARGE SCALE GENOMIC DNA]</scope>
    <source>
        <strain evidence="2 3">DSM 46876</strain>
    </source>
</reference>
<name>A0AAJ1WRZ7_9BACL</name>
<evidence type="ECO:0000256" key="1">
    <source>
        <dbReference type="SAM" id="Phobius"/>
    </source>
</evidence>
<comment type="caution">
    <text evidence="2">The sequence shown here is derived from an EMBL/GenBank/DDBJ whole genome shotgun (WGS) entry which is preliminary data.</text>
</comment>
<keyword evidence="1" id="KW-0472">Membrane</keyword>
<sequence>MREMTGLLNGLLLSIPMWSLIVLAVHFLF</sequence>
<evidence type="ECO:0000313" key="2">
    <source>
        <dbReference type="EMBL" id="MDQ0416518.1"/>
    </source>
</evidence>
<gene>
    <name evidence="2" type="ORF">J2Z48_000685</name>
</gene>
<feature type="transmembrane region" description="Helical" evidence="1">
    <location>
        <begin position="7"/>
        <end position="28"/>
    </location>
</feature>
<evidence type="ECO:0000313" key="3">
    <source>
        <dbReference type="Proteomes" id="UP001238450"/>
    </source>
</evidence>
<keyword evidence="1" id="KW-0812">Transmembrane</keyword>
<keyword evidence="1" id="KW-1133">Transmembrane helix</keyword>